<evidence type="ECO:0000313" key="5">
    <source>
        <dbReference type="Proteomes" id="UP001500945"/>
    </source>
</evidence>
<dbReference type="CDD" id="cd10918">
    <property type="entry name" value="CE4_NodB_like_5s_6s"/>
    <property type="match status" value="1"/>
</dbReference>
<sequence>MAAERRGAERPSARTRLKSGLAAIGRDTPAQGATLLIYHRIGGGTRDELDLPTAAFARQVEQLDGHEVVSLDTALDRLDAGDPSPSVVLTFDDGFEDVHANAWPLLRQRQLPFTVYLASGYVAQTMVWEASTAKGAAGRGMSWAQLAEMVDSGLCTVGNHTHHHVPPERLTEDELDACTSAVERHLGLTPRHFTYPWGIPVPTMETALGSRFRSASSGELGRNLPGADPLRLRRVPVRQSDPDVFFATKLVGRLGPERAYAGLVRLGKAAGLRG</sequence>
<dbReference type="InterPro" id="IPR002509">
    <property type="entry name" value="NODB_dom"/>
</dbReference>
<organism evidence="4 5">
    <name type="scientific">Fodinibacter luteus</name>
    <dbReference type="NCBI Taxonomy" id="552064"/>
    <lineage>
        <taxon>Bacteria</taxon>
        <taxon>Bacillati</taxon>
        <taxon>Actinomycetota</taxon>
        <taxon>Actinomycetes</taxon>
        <taxon>Micrococcales</taxon>
        <taxon>Intrasporangiaceae</taxon>
        <taxon>Fodinibacter (ex Wang et al. 2009)</taxon>
    </lineage>
</organism>
<feature type="domain" description="NodB homology" evidence="3">
    <location>
        <begin position="85"/>
        <end position="274"/>
    </location>
</feature>
<gene>
    <name evidence="4" type="ORF">GCM10023168_24080</name>
</gene>
<dbReference type="RefSeq" id="WP_345206216.1">
    <property type="nucleotide sequence ID" value="NZ_BAABGM010000015.1"/>
</dbReference>
<comment type="subcellular location">
    <subcellularLocation>
        <location evidence="1">Secreted</location>
    </subcellularLocation>
</comment>
<evidence type="ECO:0000256" key="2">
    <source>
        <dbReference type="ARBA" id="ARBA00022729"/>
    </source>
</evidence>
<evidence type="ECO:0000313" key="4">
    <source>
        <dbReference type="EMBL" id="GAA4407718.1"/>
    </source>
</evidence>
<dbReference type="PANTHER" id="PTHR34216:SF3">
    <property type="entry name" value="POLY-BETA-1,6-N-ACETYL-D-GLUCOSAMINE N-DEACETYLASE"/>
    <property type="match status" value="1"/>
</dbReference>
<dbReference type="PANTHER" id="PTHR34216">
    <property type="match status" value="1"/>
</dbReference>
<keyword evidence="2" id="KW-0732">Signal</keyword>
<dbReference type="Gene3D" id="3.20.20.370">
    <property type="entry name" value="Glycoside hydrolase/deacetylase"/>
    <property type="match status" value="1"/>
</dbReference>
<dbReference type="Proteomes" id="UP001500945">
    <property type="component" value="Unassembled WGS sequence"/>
</dbReference>
<dbReference type="InterPro" id="IPR011330">
    <property type="entry name" value="Glyco_hydro/deAcase_b/a-brl"/>
</dbReference>
<comment type="caution">
    <text evidence="4">The sequence shown here is derived from an EMBL/GenBank/DDBJ whole genome shotgun (WGS) entry which is preliminary data.</text>
</comment>
<dbReference type="InterPro" id="IPR051398">
    <property type="entry name" value="Polysacch_Deacetylase"/>
</dbReference>
<name>A0ABP8KIQ8_9MICO</name>
<reference evidence="5" key="1">
    <citation type="journal article" date="2019" name="Int. J. Syst. Evol. Microbiol.">
        <title>The Global Catalogue of Microorganisms (GCM) 10K type strain sequencing project: providing services to taxonomists for standard genome sequencing and annotation.</title>
        <authorList>
            <consortium name="The Broad Institute Genomics Platform"/>
            <consortium name="The Broad Institute Genome Sequencing Center for Infectious Disease"/>
            <person name="Wu L."/>
            <person name="Ma J."/>
        </authorList>
    </citation>
    <scope>NUCLEOTIDE SEQUENCE [LARGE SCALE GENOMIC DNA]</scope>
    <source>
        <strain evidence="5">JCM 17809</strain>
    </source>
</reference>
<dbReference type="PROSITE" id="PS51677">
    <property type="entry name" value="NODB"/>
    <property type="match status" value="1"/>
</dbReference>
<keyword evidence="5" id="KW-1185">Reference proteome</keyword>
<dbReference type="Pfam" id="PF01522">
    <property type="entry name" value="Polysacc_deac_1"/>
    <property type="match status" value="1"/>
</dbReference>
<dbReference type="SUPFAM" id="SSF88713">
    <property type="entry name" value="Glycoside hydrolase/deacetylase"/>
    <property type="match status" value="1"/>
</dbReference>
<protein>
    <recommendedName>
        <fullName evidence="3">NodB homology domain-containing protein</fullName>
    </recommendedName>
</protein>
<proteinExistence type="predicted"/>
<accession>A0ABP8KIQ8</accession>
<evidence type="ECO:0000259" key="3">
    <source>
        <dbReference type="PROSITE" id="PS51677"/>
    </source>
</evidence>
<evidence type="ECO:0000256" key="1">
    <source>
        <dbReference type="ARBA" id="ARBA00004613"/>
    </source>
</evidence>
<dbReference type="EMBL" id="BAABGM010000015">
    <property type="protein sequence ID" value="GAA4407718.1"/>
    <property type="molecule type" value="Genomic_DNA"/>
</dbReference>